<feature type="chain" id="PRO_5010213457" evidence="1">
    <location>
        <begin position="22"/>
        <end position="94"/>
    </location>
</feature>
<dbReference type="GeneID" id="9947504"/>
<dbReference type="EMBL" id="JH712123">
    <property type="protein sequence ID" value="EFO18432.2"/>
    <property type="molecule type" value="Genomic_DNA"/>
</dbReference>
<dbReference type="KEGG" id="loa:LOAG_10062"/>
<keyword evidence="1" id="KW-0732">Signal</keyword>
<sequence length="94" mass="11431">MRLTFTLLFLVVAFDVQFVHTLNWRFNEGLDESMAMLRNLRAKEISPPSYMKRFEREPTEQLLQHIWLNILHPRILRHHDLSQPLFYLPLWKEG</sequence>
<dbReference type="AlphaFoldDB" id="A0A1I7VT39"/>
<dbReference type="Proteomes" id="UP000095285">
    <property type="component" value="Unassembled WGS sequence"/>
</dbReference>
<accession>A0A1I7VT39</accession>
<accession>A0A1S0TQS8</accession>
<name>A0A1I7VT39_LOALO</name>
<dbReference type="OMA" id="FIWRFNE"/>
<reference evidence="4" key="2">
    <citation type="submission" date="2016-11" db="UniProtKB">
        <authorList>
            <consortium name="WormBaseParasite"/>
        </authorList>
    </citation>
    <scope>IDENTIFICATION</scope>
</reference>
<evidence type="ECO:0000256" key="1">
    <source>
        <dbReference type="SAM" id="SignalP"/>
    </source>
</evidence>
<dbReference type="OrthoDB" id="5817207at2759"/>
<keyword evidence="3" id="KW-1185">Reference proteome</keyword>
<proteinExistence type="predicted"/>
<feature type="signal peptide" evidence="1">
    <location>
        <begin position="1"/>
        <end position="21"/>
    </location>
</feature>
<evidence type="ECO:0000313" key="4">
    <source>
        <dbReference type="WBParaSite" id="EN70_5962"/>
    </source>
</evidence>
<gene>
    <name evidence="2 4" type="ORF">LOAG_10062</name>
</gene>
<evidence type="ECO:0000313" key="3">
    <source>
        <dbReference type="Proteomes" id="UP000095285"/>
    </source>
</evidence>
<organism evidence="3 4">
    <name type="scientific">Loa loa</name>
    <name type="common">Eye worm</name>
    <name type="synonym">Filaria loa</name>
    <dbReference type="NCBI Taxonomy" id="7209"/>
    <lineage>
        <taxon>Eukaryota</taxon>
        <taxon>Metazoa</taxon>
        <taxon>Ecdysozoa</taxon>
        <taxon>Nematoda</taxon>
        <taxon>Chromadorea</taxon>
        <taxon>Rhabditida</taxon>
        <taxon>Spirurina</taxon>
        <taxon>Spiruromorpha</taxon>
        <taxon>Filarioidea</taxon>
        <taxon>Onchocercidae</taxon>
        <taxon>Loa</taxon>
    </lineage>
</organism>
<protein>
    <submittedName>
        <fullName evidence="2 4">Uncharacterized protein</fullName>
    </submittedName>
</protein>
<reference evidence="2 3" key="1">
    <citation type="submission" date="2012-04" db="EMBL/GenBank/DDBJ databases">
        <title>The Genome Sequence of Loa loa.</title>
        <authorList>
            <consortium name="The Broad Institute Genome Sequencing Platform"/>
            <consortium name="Broad Institute Genome Sequencing Center for Infectious Disease"/>
            <person name="Nutman T.B."/>
            <person name="Fink D.L."/>
            <person name="Russ C."/>
            <person name="Young S."/>
            <person name="Zeng Q."/>
            <person name="Gargeya S."/>
            <person name="Alvarado L."/>
            <person name="Berlin A."/>
            <person name="Chapman S.B."/>
            <person name="Chen Z."/>
            <person name="Freedman E."/>
            <person name="Gellesch M."/>
            <person name="Goldberg J."/>
            <person name="Griggs A."/>
            <person name="Gujja S."/>
            <person name="Heilman E.R."/>
            <person name="Heiman D."/>
            <person name="Howarth C."/>
            <person name="Mehta T."/>
            <person name="Neiman D."/>
            <person name="Pearson M."/>
            <person name="Roberts A."/>
            <person name="Saif S."/>
            <person name="Shea T."/>
            <person name="Shenoy N."/>
            <person name="Sisk P."/>
            <person name="Stolte C."/>
            <person name="Sykes S."/>
            <person name="White J."/>
            <person name="Yandava C."/>
            <person name="Haas B."/>
            <person name="Henn M.R."/>
            <person name="Nusbaum C."/>
            <person name="Birren B."/>
        </authorList>
    </citation>
    <scope>NUCLEOTIDE SEQUENCE [LARGE SCALE GENOMIC DNA]</scope>
</reference>
<dbReference type="RefSeq" id="XP_020301749.1">
    <property type="nucleotide sequence ID" value="XM_020448075.1"/>
</dbReference>
<dbReference type="InParanoid" id="A0A1I7VT39"/>
<dbReference type="WBParaSite" id="EN70_5962">
    <property type="protein sequence ID" value="EN70_5962"/>
    <property type="gene ID" value="EN70_5962"/>
</dbReference>
<dbReference type="CTD" id="9947504"/>
<evidence type="ECO:0000313" key="2">
    <source>
        <dbReference type="EMBL" id="EFO18432.2"/>
    </source>
</evidence>